<gene>
    <name evidence="2" type="ORF">GCM10010909_04460</name>
</gene>
<keyword evidence="3" id="KW-1185">Reference proteome</keyword>
<evidence type="ECO:0000259" key="1">
    <source>
        <dbReference type="Pfam" id="PF06742"/>
    </source>
</evidence>
<reference evidence="3" key="1">
    <citation type="journal article" date="2019" name="Int. J. Syst. Evol. Microbiol.">
        <title>The Global Catalogue of Microorganisms (GCM) 10K type strain sequencing project: providing services to taxonomists for standard genome sequencing and annotation.</title>
        <authorList>
            <consortium name="The Broad Institute Genomics Platform"/>
            <consortium name="The Broad Institute Genome Sequencing Center for Infectious Disease"/>
            <person name="Wu L."/>
            <person name="Ma J."/>
        </authorList>
    </citation>
    <scope>NUCLEOTIDE SEQUENCE [LARGE SCALE GENOMIC DNA]</scope>
    <source>
        <strain evidence="3">NBRC 112502</strain>
    </source>
</reference>
<accession>A0ABQ6A2C9</accession>
<protein>
    <recommendedName>
        <fullName evidence="1">DUF1214 domain-containing protein</fullName>
    </recommendedName>
</protein>
<organism evidence="2 3">
    <name type="scientific">Acidocella aquatica</name>
    <dbReference type="NCBI Taxonomy" id="1922313"/>
    <lineage>
        <taxon>Bacteria</taxon>
        <taxon>Pseudomonadati</taxon>
        <taxon>Pseudomonadota</taxon>
        <taxon>Alphaproteobacteria</taxon>
        <taxon>Acetobacterales</taxon>
        <taxon>Acidocellaceae</taxon>
        <taxon>Acidocella</taxon>
    </lineage>
</organism>
<name>A0ABQ6A2C9_9PROT</name>
<dbReference type="RefSeq" id="WP_284256291.1">
    <property type="nucleotide sequence ID" value="NZ_BSOS01000007.1"/>
</dbReference>
<evidence type="ECO:0000313" key="2">
    <source>
        <dbReference type="EMBL" id="GLR65768.1"/>
    </source>
</evidence>
<proteinExistence type="predicted"/>
<dbReference type="Proteomes" id="UP001156641">
    <property type="component" value="Unassembled WGS sequence"/>
</dbReference>
<dbReference type="EMBL" id="BSOS01000007">
    <property type="protein sequence ID" value="GLR65768.1"/>
    <property type="molecule type" value="Genomic_DNA"/>
</dbReference>
<dbReference type="Pfam" id="PF06742">
    <property type="entry name" value="DUF1214"/>
    <property type="match status" value="1"/>
</dbReference>
<comment type="caution">
    <text evidence="2">The sequence shown here is derived from an EMBL/GenBank/DDBJ whole genome shotgun (WGS) entry which is preliminary data.</text>
</comment>
<dbReference type="InterPro" id="IPR010621">
    <property type="entry name" value="DUF1214"/>
</dbReference>
<feature type="domain" description="DUF1214" evidence="1">
    <location>
        <begin position="266"/>
        <end position="330"/>
    </location>
</feature>
<sequence>MENSQNDPAFAPVVTYLAQARATAARLGYDDPALGAAYDKQVLMLLALAYGEVFGTSVEAPDWAPHISFYFPWGSPNPDDIYRFAPMDAGGSYRFSGVKGTAPVALITMRKGGAHLGQINGRTLGEIDLTTVAADAHGRYEFMLSAARPEGYAGAWYEMHPQTESLLYRSRTSGPGQSDPVCTIERLDRRPGAAMLGAEESAHKIAMLASYAARQNELVLGYLNGVRARGGAEGFIFDDQSGYGSVTNQRTLMHLFELAPDEALILETQLPREVRYWSVQLYDAHFSGIDYVFRQSSLNGANVRADVDGRARLVVCGSDPGVANWLDTGGWKAGGLLWRWSYADSYPKPEVRKVKQAELAAHLPEGTAHMGAQERQAALSRRIGYYQTRSR</sequence>
<evidence type="ECO:0000313" key="3">
    <source>
        <dbReference type="Proteomes" id="UP001156641"/>
    </source>
</evidence>